<gene>
    <name evidence="2" type="ORF">LCMiAC01_03670</name>
</gene>
<sequence>MTTTTTTFIDKLNLTQEEYQIFESLKKEYSSISTNLLGVIVVQQRKEKKYDESCEEIMELEDEIGLSKLEINDNIIEALKKEFIVYDKNLTKDGIPILIIRPSILVELELSEEDQRVAIFHTIYRILITDPEATTNGLFIILDVNDLGTIDSGKYGLKIYNYLKKLPARPQKIIFYKLSWLLSWAYYFFKKALPTRMQERVELYDTKESLVDNVGKENLIPSYGGEAEYNINQTIQDIFCKKGCQIV</sequence>
<dbReference type="InterPro" id="IPR036865">
    <property type="entry name" value="CRAL-TRIO_dom_sf"/>
</dbReference>
<dbReference type="CDD" id="cd00170">
    <property type="entry name" value="SEC14"/>
    <property type="match status" value="1"/>
</dbReference>
<name>A0A481YZU7_9VIRU</name>
<evidence type="ECO:0000259" key="1">
    <source>
        <dbReference type="PROSITE" id="PS50191"/>
    </source>
</evidence>
<proteinExistence type="predicted"/>
<dbReference type="InterPro" id="IPR001251">
    <property type="entry name" value="CRAL-TRIO_dom"/>
</dbReference>
<accession>A0A481YZU7</accession>
<dbReference type="PROSITE" id="PS50191">
    <property type="entry name" value="CRAL_TRIO"/>
    <property type="match status" value="1"/>
</dbReference>
<evidence type="ECO:0000313" key="2">
    <source>
        <dbReference type="EMBL" id="QBK88689.1"/>
    </source>
</evidence>
<dbReference type="SUPFAM" id="SSF52087">
    <property type="entry name" value="CRAL/TRIO domain"/>
    <property type="match status" value="1"/>
</dbReference>
<feature type="domain" description="CRAL-TRIO" evidence="1">
    <location>
        <begin position="72"/>
        <end position="231"/>
    </location>
</feature>
<organism evidence="2">
    <name type="scientific">Mimivirus LCMiAC01</name>
    <dbReference type="NCBI Taxonomy" id="2506608"/>
    <lineage>
        <taxon>Viruses</taxon>
        <taxon>Varidnaviria</taxon>
        <taxon>Bamfordvirae</taxon>
        <taxon>Nucleocytoviricota</taxon>
        <taxon>Megaviricetes</taxon>
        <taxon>Imitervirales</taxon>
        <taxon>Mimiviridae</taxon>
        <taxon>Klosneuvirinae</taxon>
    </lineage>
</organism>
<dbReference type="Pfam" id="PF00650">
    <property type="entry name" value="CRAL_TRIO"/>
    <property type="match status" value="1"/>
</dbReference>
<dbReference type="EMBL" id="MK500395">
    <property type="protein sequence ID" value="QBK88689.1"/>
    <property type="molecule type" value="Genomic_DNA"/>
</dbReference>
<reference evidence="2" key="1">
    <citation type="journal article" date="2019" name="MBio">
        <title>Virus Genomes from Deep Sea Sediments Expand the Ocean Megavirome and Support Independent Origins of Viral Gigantism.</title>
        <authorList>
            <person name="Backstrom D."/>
            <person name="Yutin N."/>
            <person name="Jorgensen S.L."/>
            <person name="Dharamshi J."/>
            <person name="Homa F."/>
            <person name="Zaremba-Niedwiedzka K."/>
            <person name="Spang A."/>
            <person name="Wolf Y.I."/>
            <person name="Koonin E.V."/>
            <person name="Ettema T.J."/>
        </authorList>
    </citation>
    <scope>NUCLEOTIDE SEQUENCE</scope>
</reference>
<protein>
    <submittedName>
        <fullName evidence="2">CRAL/TRIO domain protein</fullName>
    </submittedName>
</protein>
<dbReference type="Gene3D" id="3.40.525.10">
    <property type="entry name" value="CRAL-TRIO lipid binding domain"/>
    <property type="match status" value="1"/>
</dbReference>